<evidence type="ECO:0000313" key="2">
    <source>
        <dbReference type="Proteomes" id="UP000838756"/>
    </source>
</evidence>
<dbReference type="OrthoDB" id="123207at2759"/>
<dbReference type="EMBL" id="CAKXAJ010015641">
    <property type="protein sequence ID" value="CAH2216470.1"/>
    <property type="molecule type" value="Genomic_DNA"/>
</dbReference>
<accession>A0A8S4QUH0</accession>
<keyword evidence="2" id="KW-1185">Reference proteome</keyword>
<protein>
    <submittedName>
        <fullName evidence="1">Jg4838 protein</fullName>
    </submittedName>
</protein>
<sequence length="120" mass="13853">MKKNARGSYEIYQEVCDKNRLAVVLWNDNKVVTWVSTSVSTEPVEKIKSDCKQKVGNHLTTGHAIGYEIYEGLNKNRRAVIDPLEIKKLLQKAIQPVLVETPRRWRQQLHIMKCSSNIAY</sequence>
<evidence type="ECO:0000313" key="1">
    <source>
        <dbReference type="EMBL" id="CAH2216470.1"/>
    </source>
</evidence>
<dbReference type="AlphaFoldDB" id="A0A8S4QUH0"/>
<name>A0A8S4QUH0_9NEOP</name>
<dbReference type="Proteomes" id="UP000838756">
    <property type="component" value="Unassembled WGS sequence"/>
</dbReference>
<organism evidence="1 2">
    <name type="scientific">Pararge aegeria aegeria</name>
    <dbReference type="NCBI Taxonomy" id="348720"/>
    <lineage>
        <taxon>Eukaryota</taxon>
        <taxon>Metazoa</taxon>
        <taxon>Ecdysozoa</taxon>
        <taxon>Arthropoda</taxon>
        <taxon>Hexapoda</taxon>
        <taxon>Insecta</taxon>
        <taxon>Pterygota</taxon>
        <taxon>Neoptera</taxon>
        <taxon>Endopterygota</taxon>
        <taxon>Lepidoptera</taxon>
        <taxon>Glossata</taxon>
        <taxon>Ditrysia</taxon>
        <taxon>Papilionoidea</taxon>
        <taxon>Nymphalidae</taxon>
        <taxon>Satyrinae</taxon>
        <taxon>Satyrini</taxon>
        <taxon>Parargina</taxon>
        <taxon>Pararge</taxon>
    </lineage>
</organism>
<gene>
    <name evidence="1" type="primary">jg4838</name>
    <name evidence="1" type="ORF">PAEG_LOCUS4516</name>
</gene>
<reference evidence="1" key="1">
    <citation type="submission" date="2022-03" db="EMBL/GenBank/DDBJ databases">
        <authorList>
            <person name="Lindestad O."/>
        </authorList>
    </citation>
    <scope>NUCLEOTIDE SEQUENCE</scope>
</reference>
<proteinExistence type="predicted"/>
<comment type="caution">
    <text evidence="1">The sequence shown here is derived from an EMBL/GenBank/DDBJ whole genome shotgun (WGS) entry which is preliminary data.</text>
</comment>